<organism evidence="2 3">
    <name type="scientific">Aurantiacibacter rhizosphaerae</name>
    <dbReference type="NCBI Taxonomy" id="2691582"/>
    <lineage>
        <taxon>Bacteria</taxon>
        <taxon>Pseudomonadati</taxon>
        <taxon>Pseudomonadota</taxon>
        <taxon>Alphaproteobacteria</taxon>
        <taxon>Sphingomonadales</taxon>
        <taxon>Erythrobacteraceae</taxon>
        <taxon>Aurantiacibacter</taxon>
    </lineage>
</organism>
<comment type="caution">
    <text evidence="2">The sequence shown here is derived from an EMBL/GenBank/DDBJ whole genome shotgun (WGS) entry which is preliminary data.</text>
</comment>
<dbReference type="AlphaFoldDB" id="A0A844XAS6"/>
<name>A0A844XAS6_9SPHN</name>
<reference evidence="2 3" key="1">
    <citation type="submission" date="2019-12" db="EMBL/GenBank/DDBJ databases">
        <authorList>
            <person name="Lee S.D."/>
        </authorList>
    </citation>
    <scope>NUCLEOTIDE SEQUENCE [LARGE SCALE GENOMIC DNA]</scope>
    <source>
        <strain evidence="2 3">GH3-10</strain>
    </source>
</reference>
<keyword evidence="3" id="KW-1185">Reference proteome</keyword>
<dbReference type="RefSeq" id="WP_160484507.1">
    <property type="nucleotide sequence ID" value="NZ_WUBR01000001.1"/>
</dbReference>
<dbReference type="EMBL" id="WUBR01000001">
    <property type="protein sequence ID" value="MWV26879.1"/>
    <property type="molecule type" value="Genomic_DNA"/>
</dbReference>
<keyword evidence="1" id="KW-0812">Transmembrane</keyword>
<reference evidence="2 3" key="2">
    <citation type="submission" date="2020-02" db="EMBL/GenBank/DDBJ databases">
        <title>Erythrobacter dongmakensis sp. nov., isolated from a tidal mudflat.</title>
        <authorList>
            <person name="Kim I.S."/>
        </authorList>
    </citation>
    <scope>NUCLEOTIDE SEQUENCE [LARGE SCALE GENOMIC DNA]</scope>
    <source>
        <strain evidence="2 3">GH3-10</strain>
    </source>
</reference>
<evidence type="ECO:0000256" key="1">
    <source>
        <dbReference type="SAM" id="Phobius"/>
    </source>
</evidence>
<sequence>MASEDKTDGDRLSRAAANIRPALEEAGSDKLLELFDYLLAKSIAGESPSEQQIASEAFLGESAAGNSSNPNVRVRIHRLRKLLAAECDADSGDCLEIPVGDYCLRLAERDDTKGLPWMGDLIARFRSADARSRKVTIGIAVGVALVATLIVAALLNRNVEPLSGTVMWQSFDRSGRPVTIVFGDYYMFAELDAGEGASEGASGGGPRLVWDRTVPTREDLTIYQILNPANADGTVDFNQQFVSAGTIQAISNLRKTLARLPSSRYANVNLVAASQMTPEMLRDTDIIFVGQFSGMPVLLKDPLLRASSLTLSPQLDSLSEADGTERYRSDGMSLTDERIGRRDYAYLAAMPGPAGNRILMFVGLGEAGLREAGELLGDVQQLQELASTADKIEDGFEGVYRVRTIGEVNVNATLILDRPLDTESVWDDSGEVPLYRPIDPDAANVRE</sequence>
<keyword evidence="1" id="KW-0472">Membrane</keyword>
<protein>
    <submittedName>
        <fullName evidence="2">Uncharacterized protein</fullName>
    </submittedName>
</protein>
<accession>A0A844XAS6</accession>
<gene>
    <name evidence="2" type="ORF">GRF63_03070</name>
</gene>
<proteinExistence type="predicted"/>
<dbReference type="Proteomes" id="UP000461409">
    <property type="component" value="Unassembled WGS sequence"/>
</dbReference>
<evidence type="ECO:0000313" key="3">
    <source>
        <dbReference type="Proteomes" id="UP000461409"/>
    </source>
</evidence>
<evidence type="ECO:0000313" key="2">
    <source>
        <dbReference type="EMBL" id="MWV26879.1"/>
    </source>
</evidence>
<feature type="transmembrane region" description="Helical" evidence="1">
    <location>
        <begin position="135"/>
        <end position="155"/>
    </location>
</feature>
<keyword evidence="1" id="KW-1133">Transmembrane helix</keyword>